<dbReference type="GO" id="GO:0071111">
    <property type="term" value="F:cyclic-guanylate-specific phosphodiesterase activity"/>
    <property type="evidence" value="ECO:0007669"/>
    <property type="project" value="InterPro"/>
</dbReference>
<accession>A0A5B8LMH9</accession>
<dbReference type="KEGG" id="spai:FPZ24_13550"/>
<feature type="chain" id="PRO_5023024405" evidence="1">
    <location>
        <begin position="23"/>
        <end position="529"/>
    </location>
</feature>
<feature type="domain" description="EAL" evidence="2">
    <location>
        <begin position="254"/>
        <end position="508"/>
    </location>
</feature>
<dbReference type="InterPro" id="IPR001633">
    <property type="entry name" value="EAL_dom"/>
</dbReference>
<dbReference type="AlphaFoldDB" id="A0A5B8LMH9"/>
<dbReference type="PANTHER" id="PTHR33121:SF70">
    <property type="entry name" value="SIGNALING PROTEIN YKOW"/>
    <property type="match status" value="1"/>
</dbReference>
<dbReference type="Pfam" id="PF00563">
    <property type="entry name" value="EAL"/>
    <property type="match status" value="1"/>
</dbReference>
<dbReference type="EMBL" id="CP042306">
    <property type="protein sequence ID" value="QDZ09219.1"/>
    <property type="molecule type" value="Genomic_DNA"/>
</dbReference>
<sequence length="529" mass="57759">MKPSTAIRFALPCATVAAAVFAASTINISAAALFGVTAIGLLVWAWRLRRDVSIAAQRNDVASSDMSSSHRLGNDVAAIEEQIASLNHRLATAHPISGLPMREALLAQMKADRAGLLGAIAFADFDRLTAFDPALGERIFAASTSRLRSMLPPSRFVAQVDRGHVGLWFGGDVDEAAAHAELDAIGYALGEEIEDNGTVIIPQIKIRQARFDEADGIEAGAFVARTLASFTLATGATATPDQPVVDYAGLARDRYALEQDLRQAMSRRELRLEFQPLIDAGAGRVCGAEALIRWDHAERGAIPPARFIPIVEAMGMASEIGMWALNAAAREVQQWAAQGLDPLRVAVNVSGLQLERDDLPILVQRTLERHELGPTALEIELTESVATSDAKHCRRIFQELRAMGVKLAVDDFGTGYSGFSSLRALAFDKIKIDREFVADVDMRTDSQAICQSIVALGRGLGIRVLAEGVERREEYEWLRRHGCRHFQGYYFARPMSNDAFVAFVRDTARLTDLLRLGVTPDQIEEKLRA</sequence>
<dbReference type="InterPro" id="IPR050706">
    <property type="entry name" value="Cyclic-di-GMP_PDE-like"/>
</dbReference>
<protein>
    <submittedName>
        <fullName evidence="3">EAL domain-containing protein</fullName>
    </submittedName>
</protein>
<dbReference type="PANTHER" id="PTHR33121">
    <property type="entry name" value="CYCLIC DI-GMP PHOSPHODIESTERASE PDEF"/>
    <property type="match status" value="1"/>
</dbReference>
<evidence type="ECO:0000259" key="2">
    <source>
        <dbReference type="PROSITE" id="PS50883"/>
    </source>
</evidence>
<dbReference type="PROSITE" id="PS50883">
    <property type="entry name" value="EAL"/>
    <property type="match status" value="1"/>
</dbReference>
<keyword evidence="1" id="KW-0732">Signal</keyword>
<proteinExistence type="predicted"/>
<name>A0A5B8LMH9_9SPHN</name>
<dbReference type="Proteomes" id="UP000315673">
    <property type="component" value="Chromosome"/>
</dbReference>
<evidence type="ECO:0000313" key="3">
    <source>
        <dbReference type="EMBL" id="QDZ09219.1"/>
    </source>
</evidence>
<dbReference type="Gene3D" id="3.20.20.450">
    <property type="entry name" value="EAL domain"/>
    <property type="match status" value="1"/>
</dbReference>
<dbReference type="SMART" id="SM00052">
    <property type="entry name" value="EAL"/>
    <property type="match status" value="1"/>
</dbReference>
<feature type="signal peptide" evidence="1">
    <location>
        <begin position="1"/>
        <end position="22"/>
    </location>
</feature>
<dbReference type="SUPFAM" id="SSF141868">
    <property type="entry name" value="EAL domain-like"/>
    <property type="match status" value="1"/>
</dbReference>
<gene>
    <name evidence="3" type="ORF">FPZ24_13550</name>
</gene>
<dbReference type="OrthoDB" id="9814202at2"/>
<keyword evidence="4" id="KW-1185">Reference proteome</keyword>
<organism evidence="3 4">
    <name type="scientific">Sphingomonas panacisoli</name>
    <dbReference type="NCBI Taxonomy" id="1813879"/>
    <lineage>
        <taxon>Bacteria</taxon>
        <taxon>Pseudomonadati</taxon>
        <taxon>Pseudomonadota</taxon>
        <taxon>Alphaproteobacteria</taxon>
        <taxon>Sphingomonadales</taxon>
        <taxon>Sphingomonadaceae</taxon>
        <taxon>Sphingomonas</taxon>
    </lineage>
</organism>
<evidence type="ECO:0000313" key="4">
    <source>
        <dbReference type="Proteomes" id="UP000315673"/>
    </source>
</evidence>
<evidence type="ECO:0000256" key="1">
    <source>
        <dbReference type="SAM" id="SignalP"/>
    </source>
</evidence>
<dbReference type="CDD" id="cd01948">
    <property type="entry name" value="EAL"/>
    <property type="match status" value="1"/>
</dbReference>
<dbReference type="InterPro" id="IPR035919">
    <property type="entry name" value="EAL_sf"/>
</dbReference>
<reference evidence="3 4" key="1">
    <citation type="submission" date="2019-07" db="EMBL/GenBank/DDBJ databases">
        <title>Full genome sequence of Sphingomonas sp. 4R-6-7(HKS19).</title>
        <authorList>
            <person name="Im W.-T."/>
        </authorList>
    </citation>
    <scope>NUCLEOTIDE SEQUENCE [LARGE SCALE GENOMIC DNA]</scope>
    <source>
        <strain evidence="3 4">HKS19</strain>
    </source>
</reference>